<dbReference type="GO" id="GO:0003723">
    <property type="term" value="F:RNA binding"/>
    <property type="evidence" value="ECO:0007669"/>
    <property type="project" value="UniProtKB-UniRule"/>
</dbReference>
<dbReference type="PROSITE" id="PS00036">
    <property type="entry name" value="BZIP_BASIC"/>
    <property type="match status" value="1"/>
</dbReference>
<dbReference type="PANTHER" id="PTHR45693">
    <property type="entry name" value="TRANSCRIPTION FACTOR TGA9"/>
    <property type="match status" value="1"/>
</dbReference>
<evidence type="ECO:0000256" key="4">
    <source>
        <dbReference type="ARBA" id="ARBA00023125"/>
    </source>
</evidence>
<evidence type="ECO:0000259" key="13">
    <source>
        <dbReference type="PROSITE" id="PS51806"/>
    </source>
</evidence>
<dbReference type="PROSITE" id="PS50217">
    <property type="entry name" value="BZIP"/>
    <property type="match status" value="1"/>
</dbReference>
<dbReference type="EMBL" id="JAGKQH010000004">
    <property type="protein sequence ID" value="KAG6600623.1"/>
    <property type="molecule type" value="Genomic_DNA"/>
</dbReference>
<keyword evidence="4" id="KW-0238">DNA-binding</keyword>
<feature type="coiled-coil region" evidence="9">
    <location>
        <begin position="529"/>
        <end position="556"/>
    </location>
</feature>
<evidence type="ECO:0000256" key="8">
    <source>
        <dbReference type="PROSITE-ProRule" id="PRU00176"/>
    </source>
</evidence>
<dbReference type="GO" id="GO:0003700">
    <property type="term" value="F:DNA-binding transcription factor activity"/>
    <property type="evidence" value="ECO:0007669"/>
    <property type="project" value="InterPro"/>
</dbReference>
<evidence type="ECO:0000256" key="10">
    <source>
        <dbReference type="SAM" id="MobiDB-lite"/>
    </source>
</evidence>
<gene>
    <name evidence="14" type="primary">TGA1</name>
    <name evidence="14" type="ORF">SDJN03_05856</name>
</gene>
<dbReference type="InterPro" id="IPR000504">
    <property type="entry name" value="RRM_dom"/>
</dbReference>
<feature type="domain" description="RRM" evidence="11">
    <location>
        <begin position="89"/>
        <end position="189"/>
    </location>
</feature>
<dbReference type="GO" id="GO:0000976">
    <property type="term" value="F:transcription cis-regulatory region binding"/>
    <property type="evidence" value="ECO:0007669"/>
    <property type="project" value="UniProtKB-ARBA"/>
</dbReference>
<keyword evidence="8" id="KW-0694">RNA-binding</keyword>
<dbReference type="InterPro" id="IPR025422">
    <property type="entry name" value="TGA_domain"/>
</dbReference>
<dbReference type="FunFam" id="1.20.5.170:FF:000019">
    <property type="entry name" value="BZIP family transcription factor"/>
    <property type="match status" value="1"/>
</dbReference>
<accession>A0AAV6NM63</accession>
<evidence type="ECO:0000256" key="3">
    <source>
        <dbReference type="ARBA" id="ARBA00023015"/>
    </source>
</evidence>
<evidence type="ECO:0000313" key="15">
    <source>
        <dbReference type="Proteomes" id="UP000685013"/>
    </source>
</evidence>
<keyword evidence="7" id="KW-0539">Nucleus</keyword>
<dbReference type="PROSITE" id="PS50102">
    <property type="entry name" value="RRM"/>
    <property type="match status" value="2"/>
</dbReference>
<evidence type="ECO:0000256" key="9">
    <source>
        <dbReference type="SAM" id="Coils"/>
    </source>
</evidence>
<evidence type="ECO:0000259" key="11">
    <source>
        <dbReference type="PROSITE" id="PS50102"/>
    </source>
</evidence>
<dbReference type="GO" id="GO:0006351">
    <property type="term" value="P:DNA-templated transcription"/>
    <property type="evidence" value="ECO:0007669"/>
    <property type="project" value="InterPro"/>
</dbReference>
<evidence type="ECO:0000256" key="1">
    <source>
        <dbReference type="ARBA" id="ARBA00004123"/>
    </source>
</evidence>
<sequence length="794" mass="87995">MEGTSKTTKRKLVKKSDNKVDKKLKKELDDPVSSQPQDDASDSDLDDLPKLLEPFSKTQLIELICTTALKDANLEAQIRAAADRDVTHRKIFVHGLGWDTTKETLTSVFESFGEIEDCNVVLDKNTGKAKGYGFILFKSRQGATKALKEPRKKINNRMASCQLASVGSVPPPQSQEVGPRKIYVANVHHNVDAERLRTFFAKFGELEMGPIGFDPETGKSRGYAIFIYRTNEGARRALEEPHKVFEGNKLHCQRAAEGKNKNQNSTQAVQSLAQTQPPMMAAMATASNLPLFAQHPSLNSVCGGFGNPALGGGMLNQGVVPMSQVGLVGSSVGAGIGLSGYSGGSYGLSQLSAGGSSMLGSYGSDSSSLKGLPHIYSSTMLGKAVSDRGPAASGGSLGGYTSYLCFSVGNKLCCFCSTLIILYFQLQTSRPRLRLRPRSVLSGRMGLYEPVNKLGMWGNTFRSNANLDVPSSTLVMEVDTKLENQSDDASLGLLGDPHIYDQEDTKRMDKIQRRLAQNREAARKSRIRKKAYIKQLETSRLRLIRLEQELEKARQQDLFAGSRFDHYQMGLSGTTNSVISAFESEYEQWVEEQNKQICDLRNVVHADITDIELRILVENAMRHYFKFFHMKAKAAKTDVFYIMSGMWKTSAERLFLWIGGIRPSELLKVLIPQLETLTDQQISETSSLRKSCLQAEDALRQGMEKLQQNLFESIVASQLDEGSYPLQMTAAIERLEALISFVNQADHLRQETLQQMYKILTTRQSAQGLLTLGEFFQRLRALSSLWANRPCGPV</sequence>
<comment type="similarity">
    <text evidence="2">Belongs to the bZIP family.</text>
</comment>
<keyword evidence="9" id="KW-0175">Coiled coil</keyword>
<dbReference type="Pfam" id="PF00076">
    <property type="entry name" value="RRM_1"/>
    <property type="match status" value="2"/>
</dbReference>
<reference evidence="14 15" key="1">
    <citation type="journal article" date="2021" name="Hortic Res">
        <title>The domestication of Cucurbita argyrosperma as revealed by the genome of its wild relative.</title>
        <authorList>
            <person name="Barrera-Redondo J."/>
            <person name="Sanchez-de la Vega G."/>
            <person name="Aguirre-Liguori J.A."/>
            <person name="Castellanos-Morales G."/>
            <person name="Gutierrez-Guerrero Y.T."/>
            <person name="Aguirre-Dugua X."/>
            <person name="Aguirre-Planter E."/>
            <person name="Tenaillon M.I."/>
            <person name="Lira-Saade R."/>
            <person name="Eguiarte L.E."/>
        </authorList>
    </citation>
    <scope>NUCLEOTIDE SEQUENCE [LARGE SCALE GENOMIC DNA]</scope>
    <source>
        <strain evidence="14">JBR-2021</strain>
    </source>
</reference>
<dbReference type="SMART" id="SM00338">
    <property type="entry name" value="BRLZ"/>
    <property type="match status" value="1"/>
</dbReference>
<comment type="caution">
    <text evidence="14">The sequence shown here is derived from an EMBL/GenBank/DDBJ whole genome shotgun (WGS) entry which is preliminary data.</text>
</comment>
<keyword evidence="6" id="KW-0804">Transcription</keyword>
<feature type="non-terminal residue" evidence="14">
    <location>
        <position position="1"/>
    </location>
</feature>
<dbReference type="InterPro" id="IPR004827">
    <property type="entry name" value="bZIP"/>
</dbReference>
<keyword evidence="15" id="KW-1185">Reference proteome</keyword>
<dbReference type="Proteomes" id="UP000685013">
    <property type="component" value="Chromosome 4"/>
</dbReference>
<evidence type="ECO:0000256" key="2">
    <source>
        <dbReference type="ARBA" id="ARBA00007163"/>
    </source>
</evidence>
<feature type="domain" description="RRM" evidence="11">
    <location>
        <begin position="180"/>
        <end position="257"/>
    </location>
</feature>
<evidence type="ECO:0000256" key="6">
    <source>
        <dbReference type="ARBA" id="ARBA00023163"/>
    </source>
</evidence>
<comment type="subcellular location">
    <subcellularLocation>
        <location evidence="1">Nucleus</location>
    </subcellularLocation>
</comment>
<keyword evidence="3" id="KW-0805">Transcription regulation</keyword>
<evidence type="ECO:0000259" key="12">
    <source>
        <dbReference type="PROSITE" id="PS50217"/>
    </source>
</evidence>
<dbReference type="PANTHER" id="PTHR45693:SF36">
    <property type="entry name" value="TRANSCRIPTION FACTOR TGA4"/>
    <property type="match status" value="1"/>
</dbReference>
<name>A0AAV6NM63_9ROSI</name>
<evidence type="ECO:0000313" key="14">
    <source>
        <dbReference type="EMBL" id="KAG6600623.1"/>
    </source>
</evidence>
<feature type="domain" description="DOG1" evidence="13">
    <location>
        <begin position="579"/>
        <end position="789"/>
    </location>
</feature>
<feature type="region of interest" description="Disordered" evidence="10">
    <location>
        <begin position="1"/>
        <end position="46"/>
    </location>
</feature>
<feature type="domain" description="BZIP" evidence="12">
    <location>
        <begin position="508"/>
        <end position="552"/>
    </location>
</feature>
<dbReference type="AlphaFoldDB" id="A0AAV6NM63"/>
<evidence type="ECO:0000256" key="5">
    <source>
        <dbReference type="ARBA" id="ARBA00023159"/>
    </source>
</evidence>
<evidence type="ECO:0000256" key="7">
    <source>
        <dbReference type="ARBA" id="ARBA00023242"/>
    </source>
</evidence>
<keyword evidence="5" id="KW-0010">Activator</keyword>
<dbReference type="SMART" id="SM00360">
    <property type="entry name" value="RRM"/>
    <property type="match status" value="2"/>
</dbReference>
<organism evidence="14 15">
    <name type="scientific">Cucurbita argyrosperma subsp. sororia</name>
    <dbReference type="NCBI Taxonomy" id="37648"/>
    <lineage>
        <taxon>Eukaryota</taxon>
        <taxon>Viridiplantae</taxon>
        <taxon>Streptophyta</taxon>
        <taxon>Embryophyta</taxon>
        <taxon>Tracheophyta</taxon>
        <taxon>Spermatophyta</taxon>
        <taxon>Magnoliopsida</taxon>
        <taxon>eudicotyledons</taxon>
        <taxon>Gunneridae</taxon>
        <taxon>Pentapetalae</taxon>
        <taxon>rosids</taxon>
        <taxon>fabids</taxon>
        <taxon>Cucurbitales</taxon>
        <taxon>Cucurbitaceae</taxon>
        <taxon>Cucurbiteae</taxon>
        <taxon>Cucurbita</taxon>
    </lineage>
</organism>
<protein>
    <submittedName>
        <fullName evidence="14">Transcription factor TGA1</fullName>
    </submittedName>
</protein>
<dbReference type="PROSITE" id="PS51806">
    <property type="entry name" value="DOG1"/>
    <property type="match status" value="1"/>
</dbReference>
<dbReference type="Pfam" id="PF14144">
    <property type="entry name" value="DOG1"/>
    <property type="match status" value="1"/>
</dbReference>
<dbReference type="GO" id="GO:0005634">
    <property type="term" value="C:nucleus"/>
    <property type="evidence" value="ECO:0007669"/>
    <property type="project" value="UniProtKB-SubCell"/>
</dbReference>
<feature type="compositionally biased region" description="Basic and acidic residues" evidence="10">
    <location>
        <begin position="14"/>
        <end position="29"/>
    </location>
</feature>
<proteinExistence type="inferred from homology"/>